<organism evidence="8 9">
    <name type="scientific">Terrilactibacillus laevilacticus</name>
    <dbReference type="NCBI Taxonomy" id="1380157"/>
    <lineage>
        <taxon>Bacteria</taxon>
        <taxon>Bacillati</taxon>
        <taxon>Bacillota</taxon>
        <taxon>Bacilli</taxon>
        <taxon>Bacillales</taxon>
        <taxon>Bacillaceae</taxon>
        <taxon>Terrilactibacillus</taxon>
    </lineage>
</organism>
<dbReference type="Pfam" id="PF23750">
    <property type="entry name" value="RsgI_M"/>
    <property type="match status" value="1"/>
</dbReference>
<dbReference type="InterPro" id="IPR024449">
    <property type="entry name" value="Anti-sigma_RsgI_N"/>
</dbReference>
<evidence type="ECO:0000256" key="6">
    <source>
        <dbReference type="SAM" id="Phobius"/>
    </source>
</evidence>
<dbReference type="Pfam" id="PF12791">
    <property type="entry name" value="RsgI_N"/>
    <property type="match status" value="1"/>
</dbReference>
<keyword evidence="2" id="KW-1003">Cell membrane</keyword>
<keyword evidence="3 6" id="KW-0812">Transmembrane</keyword>
<evidence type="ECO:0000313" key="8">
    <source>
        <dbReference type="EMBL" id="MFD2617883.1"/>
    </source>
</evidence>
<dbReference type="RefSeq" id="WP_141190365.1">
    <property type="nucleotide sequence ID" value="NZ_JBHUMR010000014.1"/>
</dbReference>
<comment type="subcellular location">
    <subcellularLocation>
        <location evidence="1">Cell membrane</location>
        <topology evidence="1">Single-pass membrane protein</topology>
    </subcellularLocation>
</comment>
<dbReference type="PROSITE" id="PS51849">
    <property type="entry name" value="RSGI_N"/>
    <property type="match status" value="1"/>
</dbReference>
<proteinExistence type="predicted"/>
<gene>
    <name evidence="8" type="ORF">ACFSTF_11250</name>
</gene>
<evidence type="ECO:0000256" key="3">
    <source>
        <dbReference type="ARBA" id="ARBA00022692"/>
    </source>
</evidence>
<keyword evidence="9" id="KW-1185">Reference proteome</keyword>
<name>A0ABW5PSL4_9BACI</name>
<sequence>MDLLLCNLISNRKHCPKKRGGRTLDQGIVVSKDGRCAVVLTKDGSFKSVKLKKTVNLSVGQRVLYDDLSLINMKRLMILFTISAMVVCLSLMMYLMMVKRMNTSEDTAAYVSIDAFPSLEISLNNKLNVIQTRSFNKEAEQLLNQMSDEDVSLKTFLPNLMSQMEKSNPVEKDPMFMVTTTLTHAASKSDVSKIRAHLLHTLETNRPKLVKLGYSDYQMRDASIEERKKAIGQHFSTGKYLFYLDALRNHHTITIDQVKNIPLQQLRSMGTPLEENQKDVQIKEKNDSSSFKLDQKYWMKYS</sequence>
<keyword evidence="4 6" id="KW-1133">Transmembrane helix</keyword>
<evidence type="ECO:0000256" key="4">
    <source>
        <dbReference type="ARBA" id="ARBA00022989"/>
    </source>
</evidence>
<protein>
    <submittedName>
        <fullName evidence="8">Anti-sigma factor domain-containing protein</fullName>
    </submittedName>
</protein>
<feature type="transmembrane region" description="Helical" evidence="6">
    <location>
        <begin position="76"/>
        <end position="95"/>
    </location>
</feature>
<evidence type="ECO:0000256" key="5">
    <source>
        <dbReference type="ARBA" id="ARBA00023136"/>
    </source>
</evidence>
<evidence type="ECO:0000259" key="7">
    <source>
        <dbReference type="PROSITE" id="PS51849"/>
    </source>
</evidence>
<feature type="domain" description="RsgI N-terminal anti-sigma" evidence="7">
    <location>
        <begin position="25"/>
        <end position="74"/>
    </location>
</feature>
<dbReference type="EMBL" id="JBHUMR010000014">
    <property type="protein sequence ID" value="MFD2617883.1"/>
    <property type="molecule type" value="Genomic_DNA"/>
</dbReference>
<evidence type="ECO:0000256" key="2">
    <source>
        <dbReference type="ARBA" id="ARBA00022475"/>
    </source>
</evidence>
<accession>A0ABW5PSL4</accession>
<evidence type="ECO:0000256" key="1">
    <source>
        <dbReference type="ARBA" id="ARBA00004162"/>
    </source>
</evidence>
<evidence type="ECO:0000313" key="9">
    <source>
        <dbReference type="Proteomes" id="UP001597458"/>
    </source>
</evidence>
<reference evidence="9" key="1">
    <citation type="journal article" date="2019" name="Int. J. Syst. Evol. Microbiol.">
        <title>The Global Catalogue of Microorganisms (GCM) 10K type strain sequencing project: providing services to taxonomists for standard genome sequencing and annotation.</title>
        <authorList>
            <consortium name="The Broad Institute Genomics Platform"/>
            <consortium name="The Broad Institute Genome Sequencing Center for Infectious Disease"/>
            <person name="Wu L."/>
            <person name="Ma J."/>
        </authorList>
    </citation>
    <scope>NUCLEOTIDE SEQUENCE [LARGE SCALE GENOMIC DNA]</scope>
    <source>
        <strain evidence="9">TISTR 2241</strain>
    </source>
</reference>
<dbReference type="InterPro" id="IPR055431">
    <property type="entry name" value="RsgI_M"/>
</dbReference>
<dbReference type="Proteomes" id="UP001597458">
    <property type="component" value="Unassembled WGS sequence"/>
</dbReference>
<comment type="caution">
    <text evidence="8">The sequence shown here is derived from an EMBL/GenBank/DDBJ whole genome shotgun (WGS) entry which is preliminary data.</text>
</comment>
<keyword evidence="5 6" id="KW-0472">Membrane</keyword>